<dbReference type="STRING" id="7719.ENSCINP00000036308"/>
<keyword evidence="12" id="KW-0539">Nucleus</keyword>
<evidence type="ECO:0000256" key="8">
    <source>
        <dbReference type="ARBA" id="ARBA00022553"/>
    </source>
</evidence>
<evidence type="ECO:0000313" key="18">
    <source>
        <dbReference type="Ensembl" id="ENSCINP00000036308.1"/>
    </source>
</evidence>
<comment type="subcellular location">
    <subcellularLocation>
        <location evidence="3">Cytoplasm</location>
    </subcellularLocation>
    <subcellularLocation>
        <location evidence="2">Nucleus</location>
    </subcellularLocation>
</comment>
<dbReference type="UniPathway" id="UPA00143"/>
<comment type="function">
    <text evidence="13">Ubiquitin-protein ligase that probably functions as an E3 ligase in conjunction with specific E1 and E2 ligases. May also function as an E4 ligase mediating the assembly of polyubiquitin chains on substrates ubiquitinated by another E3 ubiquitin ligase. May regulate myosin assembly in striated muscles together with STUB1 and VCP/p97 by targeting myosin chaperone UNC45B for proteasomal degradation.</text>
</comment>
<dbReference type="Pfam" id="PF04564">
    <property type="entry name" value="U-box"/>
    <property type="match status" value="1"/>
</dbReference>
<keyword evidence="10" id="KW-0833">Ubl conjugation pathway</keyword>
<dbReference type="SUPFAM" id="SSF57850">
    <property type="entry name" value="RING/U-box"/>
    <property type="match status" value="1"/>
</dbReference>
<dbReference type="GO" id="GO:0036503">
    <property type="term" value="P:ERAD pathway"/>
    <property type="evidence" value="ECO:0000318"/>
    <property type="project" value="GO_Central"/>
</dbReference>
<evidence type="ECO:0000256" key="14">
    <source>
        <dbReference type="ARBA" id="ARBA00072779"/>
    </source>
</evidence>
<dbReference type="HOGENOM" id="CLU_003224_2_1_1"/>
<evidence type="ECO:0000256" key="15">
    <source>
        <dbReference type="ARBA" id="ARBA00081821"/>
    </source>
</evidence>
<keyword evidence="8" id="KW-0597">Phosphoprotein</keyword>
<evidence type="ECO:0000256" key="6">
    <source>
        <dbReference type="ARBA" id="ARBA00012483"/>
    </source>
</evidence>
<gene>
    <name evidence="18" type="primary">LOC100176662</name>
</gene>
<evidence type="ECO:0000256" key="11">
    <source>
        <dbReference type="ARBA" id="ARBA00022990"/>
    </source>
</evidence>
<evidence type="ECO:0000313" key="19">
    <source>
        <dbReference type="Proteomes" id="UP000008144"/>
    </source>
</evidence>
<evidence type="ECO:0000256" key="3">
    <source>
        <dbReference type="ARBA" id="ARBA00004496"/>
    </source>
</evidence>
<evidence type="ECO:0000256" key="4">
    <source>
        <dbReference type="ARBA" id="ARBA00004906"/>
    </source>
</evidence>
<dbReference type="InParanoid" id="H2Y323"/>
<keyword evidence="11" id="KW-0007">Acetylation</keyword>
<dbReference type="EC" id="2.3.2.27" evidence="6"/>
<evidence type="ECO:0000256" key="12">
    <source>
        <dbReference type="ARBA" id="ARBA00023242"/>
    </source>
</evidence>
<reference evidence="18" key="2">
    <citation type="journal article" date="2008" name="Genome Biol.">
        <title>Improved genome assembly and evidence-based global gene model set for the chordate Ciona intestinalis: new insight into intron and operon populations.</title>
        <authorList>
            <person name="Satou Y."/>
            <person name="Mineta K."/>
            <person name="Ogasawara M."/>
            <person name="Sasakura Y."/>
            <person name="Shoguchi E."/>
            <person name="Ueno K."/>
            <person name="Yamada L."/>
            <person name="Matsumoto J."/>
            <person name="Wasserscheid J."/>
            <person name="Dewar K."/>
            <person name="Wiley G.B."/>
            <person name="Macmil S.L."/>
            <person name="Roe B.A."/>
            <person name="Zeller R.W."/>
            <person name="Hastings K.E."/>
            <person name="Lemaire P."/>
            <person name="Lindquist E."/>
            <person name="Endo T."/>
            <person name="Hotta K."/>
            <person name="Inaba K."/>
        </authorList>
    </citation>
    <scope>NUCLEOTIDE SEQUENCE [LARGE SCALE GENOMIC DNA]</scope>
    <source>
        <strain evidence="18">wild type</strain>
    </source>
</reference>
<dbReference type="GO" id="GO:0000151">
    <property type="term" value="C:ubiquitin ligase complex"/>
    <property type="evidence" value="ECO:0007669"/>
    <property type="project" value="InterPro"/>
</dbReference>
<dbReference type="FunFam" id="3.30.40.10:FF:000060">
    <property type="entry name" value="ubiquitin conjugation factor E4 B"/>
    <property type="match status" value="1"/>
</dbReference>
<dbReference type="CDD" id="cd16658">
    <property type="entry name" value="RING-Ubox_UBE4B"/>
    <property type="match status" value="1"/>
</dbReference>
<dbReference type="GO" id="GO:0005737">
    <property type="term" value="C:cytoplasm"/>
    <property type="evidence" value="ECO:0000318"/>
    <property type="project" value="GO_Central"/>
</dbReference>
<keyword evidence="7" id="KW-0963">Cytoplasm</keyword>
<evidence type="ECO:0000256" key="7">
    <source>
        <dbReference type="ARBA" id="ARBA00022490"/>
    </source>
</evidence>
<sequence>MKGKKVENTKTEEEQIKYLYSVYSQSVAEEKDWNTSIRPEQWLFNEIRTQVFSYMGLLLQNAFADEGSMEYFAAFVKFMLNHKDPFPFVYDFIRSIVKDEELINTVSTSILSELREVAKRTSLADDACAQPLRVLSELCQMVSEKSSKSRPICNALAGMDTFLPSERSSGNAIQSNSYLGPFLSLSVMPDDDAKVRQRYLSDPKVSSDSLQFLRETLQYQLLHSRDELFTSIYNMLLNVSSREKVLQYFGQVLKANEKWSHIQTDEKATSTLGFMMNILSVLQKLCIKVKVDKVDPLYIFYDTSKVDVSQETRLKSTQEEAKQWKENNQGSWNQNDPKFLTEIFFLTMQAHHLSILPSVRLFLRKLRAIHELQALVQELEASKPKWMGTPQETRTSLILKKYKQQLNNFLCHRTCFNIGVIDDNLLSRCLEYYSAFVKYLFYIIFPQGEPCLPLPNIQPDIFSVLPEFYIQDIADFLLFVIQYAPSILDDQPTKDLSLFLIIFICTPHYFNNPYLVAKLVEVLFVVSPTIQPRTQALYESIESNPLAVQFLAPSLMKFYTDIESTGSSNEFYDKFSIRYHISIIFKGLWNNPQYQDSIAEELRSGNEFVRFVNMLINDTTFLLDESLDSLKRIHETQELMRDEKEWNKLNQEMRASKERQLQQDERQCKSYLTLTNETLNMLHYLTKLVQKPFLRPELADRLAAMLNFNLLQLCGPKCNNLKVKQPEKYGFEPKKLVEQLTDLYLHLDCPEFVSCLANDERSYSKELYETAVLRMEKSGIKTLMDIEHFKDLAMRVETCKVKLNKTEVDYGEIPDEFKDPLMDTLMRDPVLLPTSGTIMDRSIILRHLLNSSTDPFNRQELKEDMLKPEIGLKQRIDNWIKQKDPQMY</sequence>
<dbReference type="InterPro" id="IPR013083">
    <property type="entry name" value="Znf_RING/FYVE/PHD"/>
</dbReference>
<comment type="catalytic activity">
    <reaction evidence="1">
        <text>S-ubiquitinyl-[E2 ubiquitin-conjugating enzyme]-L-cysteine + [acceptor protein]-L-lysine = [E2 ubiquitin-conjugating enzyme]-L-cysteine + N(6)-ubiquitinyl-[acceptor protein]-L-lysine.</text>
        <dbReference type="EC" id="2.3.2.27"/>
    </reaction>
</comment>
<organism evidence="18 19">
    <name type="scientific">Ciona intestinalis</name>
    <name type="common">Transparent sea squirt</name>
    <name type="synonym">Ascidia intestinalis</name>
    <dbReference type="NCBI Taxonomy" id="7719"/>
    <lineage>
        <taxon>Eukaryota</taxon>
        <taxon>Metazoa</taxon>
        <taxon>Chordata</taxon>
        <taxon>Tunicata</taxon>
        <taxon>Ascidiacea</taxon>
        <taxon>Phlebobranchia</taxon>
        <taxon>Cionidae</taxon>
        <taxon>Ciona</taxon>
    </lineage>
</organism>
<comment type="pathway">
    <text evidence="4">Protein modification; protein ubiquitination.</text>
</comment>
<dbReference type="InterPro" id="IPR019474">
    <property type="entry name" value="Ub_conjug_fac_E4_core"/>
</dbReference>
<keyword evidence="19" id="KW-1185">Reference proteome</keyword>
<reference evidence="19" key="1">
    <citation type="journal article" date="2002" name="Science">
        <title>The draft genome of Ciona intestinalis: insights into chordate and vertebrate origins.</title>
        <authorList>
            <person name="Dehal P."/>
            <person name="Satou Y."/>
            <person name="Campbell R.K."/>
            <person name="Chapman J."/>
            <person name="Degnan B."/>
            <person name="De Tomaso A."/>
            <person name="Davidson B."/>
            <person name="Di Gregorio A."/>
            <person name="Gelpke M."/>
            <person name="Goodstein D.M."/>
            <person name="Harafuji N."/>
            <person name="Hastings K.E."/>
            <person name="Ho I."/>
            <person name="Hotta K."/>
            <person name="Huang W."/>
            <person name="Kawashima T."/>
            <person name="Lemaire P."/>
            <person name="Martinez D."/>
            <person name="Meinertzhagen I.A."/>
            <person name="Necula S."/>
            <person name="Nonaka M."/>
            <person name="Putnam N."/>
            <person name="Rash S."/>
            <person name="Saiga H."/>
            <person name="Satake M."/>
            <person name="Terry A."/>
            <person name="Yamada L."/>
            <person name="Wang H.G."/>
            <person name="Awazu S."/>
            <person name="Azumi K."/>
            <person name="Boore J."/>
            <person name="Branno M."/>
            <person name="Chin-Bow S."/>
            <person name="DeSantis R."/>
            <person name="Doyle S."/>
            <person name="Francino P."/>
            <person name="Keys D.N."/>
            <person name="Haga S."/>
            <person name="Hayashi H."/>
            <person name="Hino K."/>
            <person name="Imai K.S."/>
            <person name="Inaba K."/>
            <person name="Kano S."/>
            <person name="Kobayashi K."/>
            <person name="Kobayashi M."/>
            <person name="Lee B.I."/>
            <person name="Makabe K.W."/>
            <person name="Manohar C."/>
            <person name="Matassi G."/>
            <person name="Medina M."/>
            <person name="Mochizuki Y."/>
            <person name="Mount S."/>
            <person name="Morishita T."/>
            <person name="Miura S."/>
            <person name="Nakayama A."/>
            <person name="Nishizaka S."/>
            <person name="Nomoto H."/>
            <person name="Ohta F."/>
            <person name="Oishi K."/>
            <person name="Rigoutsos I."/>
            <person name="Sano M."/>
            <person name="Sasaki A."/>
            <person name="Sasakura Y."/>
            <person name="Shoguchi E."/>
            <person name="Shin-i T."/>
            <person name="Spagnuolo A."/>
            <person name="Stainier D."/>
            <person name="Suzuki M.M."/>
            <person name="Tassy O."/>
            <person name="Takatori N."/>
            <person name="Tokuoka M."/>
            <person name="Yagi K."/>
            <person name="Yoshizaki F."/>
            <person name="Wada S."/>
            <person name="Zhang C."/>
            <person name="Hyatt P.D."/>
            <person name="Larimer F."/>
            <person name="Detter C."/>
            <person name="Doggett N."/>
            <person name="Glavina T."/>
            <person name="Hawkins T."/>
            <person name="Richardson P."/>
            <person name="Lucas S."/>
            <person name="Kohara Y."/>
            <person name="Levine M."/>
            <person name="Satoh N."/>
            <person name="Rokhsar D.S."/>
        </authorList>
    </citation>
    <scope>NUCLEOTIDE SEQUENCE [LARGE SCALE GENOMIC DNA]</scope>
</reference>
<dbReference type="Gene3D" id="3.30.40.10">
    <property type="entry name" value="Zinc/RING finger domain, C3HC4 (zinc finger)"/>
    <property type="match status" value="1"/>
</dbReference>
<dbReference type="SMART" id="SM00504">
    <property type="entry name" value="Ubox"/>
    <property type="match status" value="1"/>
</dbReference>
<dbReference type="Proteomes" id="UP000008144">
    <property type="component" value="Chromosome 7"/>
</dbReference>
<dbReference type="OMA" id="SNAFMTN"/>
<dbReference type="GO" id="GO:0005634">
    <property type="term" value="C:nucleus"/>
    <property type="evidence" value="ECO:0000318"/>
    <property type="project" value="GO_Central"/>
</dbReference>
<keyword evidence="9" id="KW-0808">Transferase</keyword>
<accession>H2Y323</accession>
<evidence type="ECO:0000256" key="16">
    <source>
        <dbReference type="ARBA" id="ARBA00083610"/>
    </source>
</evidence>
<protein>
    <recommendedName>
        <fullName evidence="14">Ubiquitin conjugation factor E4 B</fullName>
        <ecNumber evidence="6">2.3.2.27</ecNumber>
    </recommendedName>
    <alternativeName>
        <fullName evidence="16">RING-type E3 ubiquitin transferase E4 B</fullName>
    </alternativeName>
    <alternativeName>
        <fullName evidence="15">Ubiquitin fusion degradation protein 2</fullName>
    </alternativeName>
</protein>
<dbReference type="GO" id="GO:0034450">
    <property type="term" value="F:ubiquitin-ubiquitin ligase activity"/>
    <property type="evidence" value="ECO:0000318"/>
    <property type="project" value="GO_Central"/>
</dbReference>
<evidence type="ECO:0000256" key="1">
    <source>
        <dbReference type="ARBA" id="ARBA00000900"/>
    </source>
</evidence>
<dbReference type="PROSITE" id="PS51698">
    <property type="entry name" value="U_BOX"/>
    <property type="match status" value="1"/>
</dbReference>
<dbReference type="Ensembl" id="ENSCINT00000036509.1">
    <property type="protein sequence ID" value="ENSCINP00000036308.1"/>
    <property type="gene ID" value="ENSCING00000022724.1"/>
</dbReference>
<dbReference type="EMBL" id="EAAA01002499">
    <property type="status" value="NOT_ANNOTATED_CDS"/>
    <property type="molecule type" value="Genomic_DNA"/>
</dbReference>
<evidence type="ECO:0000256" key="2">
    <source>
        <dbReference type="ARBA" id="ARBA00004123"/>
    </source>
</evidence>
<evidence type="ECO:0000256" key="10">
    <source>
        <dbReference type="ARBA" id="ARBA00022786"/>
    </source>
</evidence>
<dbReference type="AlphaFoldDB" id="H2Y323"/>
<dbReference type="FunCoup" id="H2Y323">
    <property type="interactions" value="1071"/>
</dbReference>
<dbReference type="PANTHER" id="PTHR13931">
    <property type="entry name" value="UBIQUITINATION FACTOR E4"/>
    <property type="match status" value="1"/>
</dbReference>
<evidence type="ECO:0000256" key="13">
    <source>
        <dbReference type="ARBA" id="ARBA00056267"/>
    </source>
</evidence>
<feature type="domain" description="U-box" evidence="17">
    <location>
        <begin position="812"/>
        <end position="886"/>
    </location>
</feature>
<name>H2Y323_CIOIN</name>
<dbReference type="GO" id="GO:0006511">
    <property type="term" value="P:ubiquitin-dependent protein catabolic process"/>
    <property type="evidence" value="ECO:0007669"/>
    <property type="project" value="InterPro"/>
</dbReference>
<dbReference type="Pfam" id="PF10408">
    <property type="entry name" value="Ufd2P_core"/>
    <property type="match status" value="1"/>
</dbReference>
<proteinExistence type="inferred from homology"/>
<comment type="similarity">
    <text evidence="5">Belongs to the ubiquitin conjugation factor E4 family.</text>
</comment>
<evidence type="ECO:0000256" key="9">
    <source>
        <dbReference type="ARBA" id="ARBA00022679"/>
    </source>
</evidence>
<reference evidence="18" key="4">
    <citation type="submission" date="2025-09" db="UniProtKB">
        <authorList>
            <consortium name="Ensembl"/>
        </authorList>
    </citation>
    <scope>IDENTIFICATION</scope>
</reference>
<dbReference type="GO" id="GO:0000209">
    <property type="term" value="P:protein polyubiquitination"/>
    <property type="evidence" value="ECO:0000318"/>
    <property type="project" value="GO_Central"/>
</dbReference>
<reference evidence="18" key="3">
    <citation type="submission" date="2025-08" db="UniProtKB">
        <authorList>
            <consortium name="Ensembl"/>
        </authorList>
    </citation>
    <scope>IDENTIFICATION</scope>
</reference>
<dbReference type="GeneTree" id="ENSGT00390000009300"/>
<dbReference type="InterPro" id="IPR003613">
    <property type="entry name" value="Ubox_domain"/>
</dbReference>
<dbReference type="PANTHER" id="PTHR13931:SF2">
    <property type="entry name" value="UBIQUITIN CONJUGATION FACTOR E4 B"/>
    <property type="match status" value="1"/>
</dbReference>
<evidence type="ECO:0000259" key="17">
    <source>
        <dbReference type="PROSITE" id="PS51698"/>
    </source>
</evidence>
<evidence type="ECO:0000256" key="5">
    <source>
        <dbReference type="ARBA" id="ARBA00007434"/>
    </source>
</evidence>
<dbReference type="InterPro" id="IPR045132">
    <property type="entry name" value="UBE4"/>
</dbReference>